<evidence type="ECO:0000256" key="11">
    <source>
        <dbReference type="ARBA" id="ARBA00023242"/>
    </source>
</evidence>
<dbReference type="Pfam" id="PF03104">
    <property type="entry name" value="DNA_pol_B_exo1"/>
    <property type="match status" value="1"/>
</dbReference>
<keyword evidence="19" id="KW-1185">Reference proteome</keyword>
<evidence type="ECO:0000256" key="2">
    <source>
        <dbReference type="ARBA" id="ARBA00005755"/>
    </source>
</evidence>
<dbReference type="GeneTree" id="ENSGT00550000074891"/>
<keyword evidence="9 12" id="KW-0239">DNA-directed DNA polymerase</keyword>
<dbReference type="Pfam" id="PF00136">
    <property type="entry name" value="DNA_pol_B"/>
    <property type="match status" value="1"/>
</dbReference>
<keyword evidence="5 12" id="KW-0235">DNA replication</keyword>
<dbReference type="eggNOG" id="KOG0970">
    <property type="taxonomic scope" value="Eukaryota"/>
</dbReference>
<dbReference type="SMART" id="SM00486">
    <property type="entry name" value="POLBc"/>
    <property type="match status" value="1"/>
</dbReference>
<sequence length="1425" mass="161086">MSEGGQDDAESSQGLAASRSRRTRKDKNGRLAALNKLKELKSTGQRIKYEVSEIENVYDEINEGDYSEKVQQRLEDDWIVDDGGGDYVEDGREMFDEDFDAPEKGKSASTSTRQSKSQNKKKIKVVKSSDIKNLLLSSGAKKKVEKNVDLSNDELLGDILQEINTQTNDPLSVPRAPVVLRKKKKLKSVNMTDSPSWSPQQASPIPTPPTTSQVMSPPNSVPRKMKPRKIMITIHSSLWPISIYTVFLDVSLADFEEELGPENVPAETKPTIAKKSSSKPSENFLNQLTSLGWETVKGSASEPPPVEINVDSSNLPNVTNTEGDKVFRFYWLDAHEDQYKQPGVVYLFGKVFVESAKGYVSCCVTVKNVERKIFVLPRSNRATSEEVTPEAVYQEFDSDVATNYRIMKFKTKIVEKKYAFGEREIPHQSQYLQISYPADHSALPSDLSGDTFQCIFGTNQSPLEALLIDRKMKGPCWIDIQRPQLNKSSVSWCKVEVNVASMSDLSVAESLDPPPLTVLSLSIKTIPNLTTHQNEVVGIAGLVHTAFPIDKCAPKPAFQSSFCGLSKPSDCIFPYDFRDAIKRRGLNVDVVGTERSLLSWFLAKIFKIDPDIVIGHDVVNFDLDVMLHRITTCKVAHWSRIGRLRKLNIPKTMSGGKFSERAIASGRILCDVKISARELIRCRSYDLGTLTQQVLNKQRKDLPTEQIKNMFMTSDSLLWLVEHILLDASFILDCCCELNALPLALQITNIAGNVLSRTLMGGRSERNEFLLLHAFNERDFILPDKYKRKRTDNLLDPNRTRSKITGCGRPRKKAAYEGGLVLDPKRGFYDKFILLLDFNSLYPSIIQEYNICFTTLDLNPEKEEVESYIPDVPETGLEPGVLPTEIRKLVERRRKVKQLMKASGLSKEQYIQYDIRQKALKLTANSMYGCLGFTNSRFYAKPLAALVTRQGREILLHTKELVQKMGLDVIYGDTDSIMINTNSGDLENAFKLGNQVKAEVNKLYKLLEIDIDGVYKSLLLLKKKKYAALSVQKAPDGSYTTVKELKGLDIVRRDWCDLAKLAGNYAVEQILSDEPRENIVERIHQNLQEIGEKIRRNDFDLEKFEIRKELTKDPHLYPGKDNLPHVRVALRVNSTMSKRMKSGDIVSYIICQDGSSEAATHRAYTIDEVKSKDELSVDEEYYMAQQIHPVVTRLCDPIDGTDAAMIAQCLGLDPSGFKRSHNEEEDEEDRLMSVQATEEEKFSQCSKLIFVCPQTKKEIALDQGVFAETPSWLCTLATPCGENDASKVVHFFTSLQNQLTKAIRGDIHRYYQGWLVCEDPACGHRTRTLPVLAERNGVLCSACFKAVLKPEVSYQSLYHQLCYYKLQFDVEYAMKKYKQTSSNVAAVKVAEYRGHYKTLSDVVDFYLNQSGYNEVSLPRLFHWMK</sequence>
<evidence type="ECO:0000259" key="14">
    <source>
        <dbReference type="Pfam" id="PF00136"/>
    </source>
</evidence>
<dbReference type="PRINTS" id="PR00106">
    <property type="entry name" value="DNAPOLB"/>
</dbReference>
<evidence type="ECO:0000259" key="15">
    <source>
        <dbReference type="Pfam" id="PF03104"/>
    </source>
</evidence>
<dbReference type="GO" id="GO:0005658">
    <property type="term" value="C:alpha DNA polymerase:primase complex"/>
    <property type="evidence" value="ECO:0007669"/>
    <property type="project" value="UniProtKB-ARBA"/>
</dbReference>
<dbReference type="FunFam" id="1.10.287.690:FF:000003">
    <property type="entry name" value="DNA polymerase"/>
    <property type="match status" value="1"/>
</dbReference>
<dbReference type="GO" id="GO:0003688">
    <property type="term" value="F:DNA replication origin binding"/>
    <property type="evidence" value="ECO:0007669"/>
    <property type="project" value="TreeGrafter"/>
</dbReference>
<keyword evidence="10 12" id="KW-0238">DNA-binding</keyword>
<dbReference type="InterPro" id="IPR045846">
    <property type="entry name" value="POLBc_alpha"/>
</dbReference>
<evidence type="ECO:0000256" key="1">
    <source>
        <dbReference type="ARBA" id="ARBA00004123"/>
    </source>
</evidence>
<dbReference type="InterPro" id="IPR023211">
    <property type="entry name" value="DNA_pol_palm_dom_sf"/>
</dbReference>
<comment type="similarity">
    <text evidence="2 12">Belongs to the DNA polymerase type-B family.</text>
</comment>
<feature type="region of interest" description="Disordered" evidence="13">
    <location>
        <begin position="1"/>
        <end position="30"/>
    </location>
</feature>
<evidence type="ECO:0000256" key="9">
    <source>
        <dbReference type="ARBA" id="ARBA00022932"/>
    </source>
</evidence>
<evidence type="ECO:0000256" key="4">
    <source>
        <dbReference type="ARBA" id="ARBA00022695"/>
    </source>
</evidence>
<feature type="compositionally biased region" description="Polar residues" evidence="13">
    <location>
        <begin position="189"/>
        <end position="218"/>
    </location>
</feature>
<proteinExistence type="inferred from homology"/>
<feature type="domain" description="DNA-directed DNA polymerase family B exonuclease" evidence="15">
    <location>
        <begin position="455"/>
        <end position="688"/>
    </location>
</feature>
<feature type="domain" description="DNA-directed DNA polymerase family B multifunctional" evidence="14">
    <location>
        <begin position="755"/>
        <end position="1198"/>
    </location>
</feature>
<dbReference type="Gene3D" id="1.10.287.690">
    <property type="entry name" value="Helix hairpin bin"/>
    <property type="match status" value="1"/>
</dbReference>
<evidence type="ECO:0000256" key="7">
    <source>
        <dbReference type="ARBA" id="ARBA00022771"/>
    </source>
</evidence>
<dbReference type="InterPro" id="IPR012337">
    <property type="entry name" value="RNaseH-like_sf"/>
</dbReference>
<evidence type="ECO:0000259" key="17">
    <source>
        <dbReference type="Pfam" id="PF12254"/>
    </source>
</evidence>
<feature type="region of interest" description="Disordered" evidence="13">
    <location>
        <begin position="185"/>
        <end position="224"/>
    </location>
</feature>
<dbReference type="InterPro" id="IPR024647">
    <property type="entry name" value="DNA_pol_a_cat_su_N"/>
</dbReference>
<dbReference type="InterPro" id="IPR006134">
    <property type="entry name" value="DNA-dir_DNA_pol_B_multi_dom"/>
</dbReference>
<accession>H2Y7K5</accession>
<evidence type="ECO:0000256" key="12">
    <source>
        <dbReference type="RuleBase" id="RU000442"/>
    </source>
</evidence>
<dbReference type="FunFam" id="3.30.420.10:FF:000494">
    <property type="match status" value="1"/>
</dbReference>
<dbReference type="PANTHER" id="PTHR45861">
    <property type="entry name" value="DNA POLYMERASE ALPHA CATALYTIC SUBUNIT"/>
    <property type="match status" value="1"/>
</dbReference>
<protein>
    <recommendedName>
        <fullName evidence="12">DNA polymerase</fullName>
        <ecNumber evidence="12">2.7.7.7</ecNumber>
    </recommendedName>
</protein>
<feature type="region of interest" description="Disordered" evidence="13">
    <location>
        <begin position="90"/>
        <end position="124"/>
    </location>
</feature>
<dbReference type="Gene3D" id="1.10.132.60">
    <property type="entry name" value="DNA polymerase family B, C-terminal domain"/>
    <property type="match status" value="1"/>
</dbReference>
<evidence type="ECO:0000313" key="18">
    <source>
        <dbReference type="Ensembl" id="ENSCSAVP00000001303.1"/>
    </source>
</evidence>
<evidence type="ECO:0000256" key="5">
    <source>
        <dbReference type="ARBA" id="ARBA00022705"/>
    </source>
</evidence>
<dbReference type="PANTHER" id="PTHR45861:SF1">
    <property type="entry name" value="DNA POLYMERASE ALPHA CATALYTIC SUBUNIT"/>
    <property type="match status" value="1"/>
</dbReference>
<keyword evidence="8" id="KW-0862">Zinc</keyword>
<feature type="domain" description="Zinc finger DNA-directed DNA polymerase family B alpha" evidence="16">
    <location>
        <begin position="1235"/>
        <end position="1421"/>
    </location>
</feature>
<dbReference type="GO" id="GO:0033554">
    <property type="term" value="P:cellular response to stress"/>
    <property type="evidence" value="ECO:0007669"/>
    <property type="project" value="UniProtKB-ARBA"/>
</dbReference>
<dbReference type="Pfam" id="PF12254">
    <property type="entry name" value="DNA_pol_alpha_N"/>
    <property type="match status" value="1"/>
</dbReference>
<dbReference type="Gene3D" id="3.30.70.2820">
    <property type="match status" value="1"/>
</dbReference>
<dbReference type="InterPro" id="IPR015088">
    <property type="entry name" value="Znf_DNA-dir_DNA_pol_B_alpha"/>
</dbReference>
<reference evidence="18" key="2">
    <citation type="submission" date="2025-08" db="UniProtKB">
        <authorList>
            <consortium name="Ensembl"/>
        </authorList>
    </citation>
    <scope>IDENTIFICATION</scope>
</reference>
<feature type="region of interest" description="Disordered" evidence="13">
    <location>
        <begin position="262"/>
        <end position="281"/>
    </location>
</feature>
<keyword evidence="3 12" id="KW-0808">Transferase</keyword>
<evidence type="ECO:0000256" key="13">
    <source>
        <dbReference type="SAM" id="MobiDB-lite"/>
    </source>
</evidence>
<dbReference type="InterPro" id="IPR036397">
    <property type="entry name" value="RNaseH_sf"/>
</dbReference>
<dbReference type="STRING" id="51511.ENSCSAVP00000001303"/>
<dbReference type="FunFam" id="3.90.1600.10:FF:000022">
    <property type="entry name" value="DNA polymerase"/>
    <property type="match status" value="1"/>
</dbReference>
<evidence type="ECO:0000256" key="3">
    <source>
        <dbReference type="ARBA" id="ARBA00022679"/>
    </source>
</evidence>
<dbReference type="InParanoid" id="H2Y7K5"/>
<organism evidence="18 19">
    <name type="scientific">Ciona savignyi</name>
    <name type="common">Pacific transparent sea squirt</name>
    <dbReference type="NCBI Taxonomy" id="51511"/>
    <lineage>
        <taxon>Eukaryota</taxon>
        <taxon>Metazoa</taxon>
        <taxon>Chordata</taxon>
        <taxon>Tunicata</taxon>
        <taxon>Ascidiacea</taxon>
        <taxon>Phlebobranchia</taxon>
        <taxon>Cionidae</taxon>
        <taxon>Ciona</taxon>
    </lineage>
</organism>
<dbReference type="InterPro" id="IPR006172">
    <property type="entry name" value="DNA-dir_DNA_pol_B"/>
</dbReference>
<evidence type="ECO:0000256" key="10">
    <source>
        <dbReference type="ARBA" id="ARBA00023125"/>
    </source>
</evidence>
<comment type="subcellular location">
    <subcellularLocation>
        <location evidence="1">Nucleus</location>
    </subcellularLocation>
</comment>
<dbReference type="SUPFAM" id="SSF53098">
    <property type="entry name" value="Ribonuclease H-like"/>
    <property type="match status" value="1"/>
</dbReference>
<dbReference type="Pfam" id="PF08996">
    <property type="entry name" value="zf-DNA_Pol"/>
    <property type="match status" value="1"/>
</dbReference>
<dbReference type="GO" id="GO:0003697">
    <property type="term" value="F:single-stranded DNA binding"/>
    <property type="evidence" value="ECO:0007669"/>
    <property type="project" value="TreeGrafter"/>
</dbReference>
<dbReference type="CDD" id="cd05532">
    <property type="entry name" value="POLBc_alpha"/>
    <property type="match status" value="1"/>
</dbReference>
<dbReference type="InterPro" id="IPR017964">
    <property type="entry name" value="DNA-dir_DNA_pol_B_CS"/>
</dbReference>
<dbReference type="GO" id="GO:0000166">
    <property type="term" value="F:nucleotide binding"/>
    <property type="evidence" value="ECO:0007669"/>
    <property type="project" value="InterPro"/>
</dbReference>
<dbReference type="GO" id="GO:0008270">
    <property type="term" value="F:zinc ion binding"/>
    <property type="evidence" value="ECO:0007669"/>
    <property type="project" value="UniProtKB-KW"/>
</dbReference>
<keyword evidence="4 12" id="KW-0548">Nucleotidyltransferase</keyword>
<dbReference type="GO" id="GO:0003887">
    <property type="term" value="F:DNA-directed DNA polymerase activity"/>
    <property type="evidence" value="ECO:0007669"/>
    <property type="project" value="UniProtKB-KW"/>
</dbReference>
<feature type="domain" description="DNA polymerase alpha catalytic subunit N-terminal" evidence="17">
    <location>
        <begin position="34"/>
        <end position="96"/>
    </location>
</feature>
<dbReference type="InterPro" id="IPR042087">
    <property type="entry name" value="DNA_pol_B_thumb"/>
</dbReference>
<evidence type="ECO:0000256" key="8">
    <source>
        <dbReference type="ARBA" id="ARBA00022833"/>
    </source>
</evidence>
<dbReference type="NCBIfam" id="TIGR00592">
    <property type="entry name" value="pol2"/>
    <property type="match status" value="1"/>
</dbReference>
<comment type="catalytic activity">
    <reaction evidence="12">
        <text>DNA(n) + a 2'-deoxyribonucleoside 5'-triphosphate = DNA(n+1) + diphosphate</text>
        <dbReference type="Rhea" id="RHEA:22508"/>
        <dbReference type="Rhea" id="RHEA-COMP:17339"/>
        <dbReference type="Rhea" id="RHEA-COMP:17340"/>
        <dbReference type="ChEBI" id="CHEBI:33019"/>
        <dbReference type="ChEBI" id="CHEBI:61560"/>
        <dbReference type="ChEBI" id="CHEBI:173112"/>
        <dbReference type="EC" id="2.7.7.7"/>
    </reaction>
</comment>
<dbReference type="GO" id="GO:0003682">
    <property type="term" value="F:chromatin binding"/>
    <property type="evidence" value="ECO:0007669"/>
    <property type="project" value="TreeGrafter"/>
</dbReference>
<reference evidence="19" key="1">
    <citation type="submission" date="2003-08" db="EMBL/GenBank/DDBJ databases">
        <authorList>
            <person name="Birren B."/>
            <person name="Nusbaum C."/>
            <person name="Abebe A."/>
            <person name="Abouelleil A."/>
            <person name="Adekoya E."/>
            <person name="Ait-zahra M."/>
            <person name="Allen N."/>
            <person name="Allen T."/>
            <person name="An P."/>
            <person name="Anderson M."/>
            <person name="Anderson S."/>
            <person name="Arachchi H."/>
            <person name="Armbruster J."/>
            <person name="Bachantsang P."/>
            <person name="Baldwin J."/>
            <person name="Barry A."/>
            <person name="Bayul T."/>
            <person name="Blitshsteyn B."/>
            <person name="Bloom T."/>
            <person name="Blye J."/>
            <person name="Boguslavskiy L."/>
            <person name="Borowsky M."/>
            <person name="Boukhgalter B."/>
            <person name="Brunache A."/>
            <person name="Butler J."/>
            <person name="Calixte N."/>
            <person name="Calvo S."/>
            <person name="Camarata J."/>
            <person name="Campo K."/>
            <person name="Chang J."/>
            <person name="Cheshatsang Y."/>
            <person name="Citroen M."/>
            <person name="Collymore A."/>
            <person name="Considine T."/>
            <person name="Cook A."/>
            <person name="Cooke P."/>
            <person name="Corum B."/>
            <person name="Cuomo C."/>
            <person name="David R."/>
            <person name="Dawoe T."/>
            <person name="Degray S."/>
            <person name="Dodge S."/>
            <person name="Dooley K."/>
            <person name="Dorje P."/>
            <person name="Dorjee K."/>
            <person name="Dorris L."/>
            <person name="Duffey N."/>
            <person name="Dupes A."/>
            <person name="Elkins T."/>
            <person name="Engels R."/>
            <person name="Erickson J."/>
            <person name="Farina A."/>
            <person name="Faro S."/>
            <person name="Ferreira P."/>
            <person name="Fischer H."/>
            <person name="Fitzgerald M."/>
            <person name="Foley K."/>
            <person name="Gage D."/>
            <person name="Galagan J."/>
            <person name="Gearin G."/>
            <person name="Gnerre S."/>
            <person name="Gnirke A."/>
            <person name="Goyette A."/>
            <person name="Graham J."/>
            <person name="Grandbois E."/>
            <person name="Gyaltsen K."/>
            <person name="Hafez N."/>
            <person name="Hagopian D."/>
            <person name="Hagos B."/>
            <person name="Hall J."/>
            <person name="Hatcher B."/>
            <person name="Heller A."/>
            <person name="Higgins H."/>
            <person name="Honan T."/>
            <person name="Horn A."/>
            <person name="Houde N."/>
            <person name="Hughes L."/>
            <person name="Hulme W."/>
            <person name="Husby E."/>
            <person name="Iliev I."/>
            <person name="Jaffe D."/>
            <person name="Jones C."/>
            <person name="Kamal M."/>
            <person name="Kamat A."/>
            <person name="Kamvysselis M."/>
            <person name="Karlsson E."/>
            <person name="Kells C."/>
            <person name="Kieu A."/>
            <person name="Kisner P."/>
            <person name="Kodira C."/>
            <person name="Kulbokas E."/>
            <person name="Labutti K."/>
            <person name="Lama D."/>
            <person name="Landers T."/>
            <person name="Leger J."/>
            <person name="Levine S."/>
            <person name="Lewis D."/>
            <person name="Lewis T."/>
            <person name="Lindblad-toh K."/>
            <person name="Liu X."/>
            <person name="Lokyitsang T."/>
            <person name="Lokyitsang Y."/>
            <person name="Lucien O."/>
            <person name="Lui A."/>
            <person name="Ma L.J."/>
            <person name="Mabbitt R."/>
            <person name="Macdonald J."/>
            <person name="Maclean C."/>
            <person name="Major J."/>
            <person name="Manning J."/>
            <person name="Marabella R."/>
            <person name="Maru K."/>
            <person name="Matthews C."/>
            <person name="Mauceli E."/>
            <person name="Mccarthy M."/>
            <person name="Mcdonough S."/>
            <person name="Mcghee T."/>
            <person name="Meldrim J."/>
            <person name="Meneus L."/>
            <person name="Mesirov J."/>
            <person name="Mihalev A."/>
            <person name="Mihova T."/>
            <person name="Mikkelsen T."/>
            <person name="Mlenga V."/>
            <person name="Moru K."/>
            <person name="Mozes J."/>
            <person name="Mulrain L."/>
            <person name="Munson G."/>
            <person name="Naylor J."/>
            <person name="Newes C."/>
            <person name="Nguyen C."/>
            <person name="Nguyen N."/>
            <person name="Nguyen T."/>
            <person name="Nicol R."/>
            <person name="Nielsen C."/>
            <person name="Nizzari M."/>
            <person name="Norbu C."/>
            <person name="Norbu N."/>
            <person name="O'donnell P."/>
            <person name="Okoawo O."/>
            <person name="O'leary S."/>
            <person name="Omotosho B."/>
            <person name="O'neill K."/>
            <person name="Osman S."/>
            <person name="Parker S."/>
            <person name="Perrin D."/>
            <person name="Phunkhang P."/>
            <person name="Piqani B."/>
            <person name="Purcell S."/>
            <person name="Rachupka T."/>
            <person name="Ramasamy U."/>
            <person name="Rameau R."/>
            <person name="Ray V."/>
            <person name="Raymond C."/>
            <person name="Retta R."/>
            <person name="Richardson S."/>
            <person name="Rise C."/>
            <person name="Rodriguez J."/>
            <person name="Rogers J."/>
            <person name="Rogov P."/>
            <person name="Rutman M."/>
            <person name="Schupbach R."/>
            <person name="Seaman C."/>
            <person name="Settipalli S."/>
            <person name="Sharpe T."/>
            <person name="Sheridan J."/>
            <person name="Sherpa N."/>
            <person name="Shi J."/>
            <person name="Smirnov S."/>
            <person name="Smith C."/>
            <person name="Sougnez C."/>
            <person name="Spencer B."/>
            <person name="Stalker J."/>
            <person name="Stange-thomann N."/>
            <person name="Stavropoulos S."/>
            <person name="Stetson K."/>
            <person name="Stone C."/>
            <person name="Stone S."/>
            <person name="Stubbs M."/>
            <person name="Talamas J."/>
            <person name="Tchuinga P."/>
            <person name="Tenzing P."/>
            <person name="Tesfaye S."/>
            <person name="Theodore J."/>
            <person name="Thoulutsang Y."/>
            <person name="Topham K."/>
            <person name="Towey S."/>
            <person name="Tsamla T."/>
            <person name="Tsomo N."/>
            <person name="Vallee D."/>
            <person name="Vassiliev H."/>
            <person name="Venkataraman V."/>
            <person name="Vinson J."/>
            <person name="Vo A."/>
            <person name="Wade C."/>
            <person name="Wang S."/>
            <person name="Wangchuk T."/>
            <person name="Wangdi T."/>
            <person name="Whittaker C."/>
            <person name="Wilkinson J."/>
            <person name="Wu Y."/>
            <person name="Wyman D."/>
            <person name="Yadav S."/>
            <person name="Yang S."/>
            <person name="Yang X."/>
            <person name="Yeager S."/>
            <person name="Yee E."/>
            <person name="Young G."/>
            <person name="Zainoun J."/>
            <person name="Zembeck L."/>
            <person name="Zimmer A."/>
            <person name="Zody M."/>
            <person name="Lander E."/>
        </authorList>
    </citation>
    <scope>NUCLEOTIDE SEQUENCE [LARGE SCALE GENOMIC DNA]</scope>
</reference>
<keyword evidence="6" id="KW-0479">Metal-binding</keyword>
<dbReference type="SUPFAM" id="SSF56672">
    <property type="entry name" value="DNA/RNA polymerases"/>
    <property type="match status" value="1"/>
</dbReference>
<keyword evidence="7" id="KW-0863">Zinc-finger</keyword>
<dbReference type="GO" id="GO:0006273">
    <property type="term" value="P:lagging strand elongation"/>
    <property type="evidence" value="ECO:0007669"/>
    <property type="project" value="TreeGrafter"/>
</dbReference>
<dbReference type="Gene3D" id="1.10.3200.20">
    <property type="entry name" value="DNA Polymerase alpha, zinc finger"/>
    <property type="match status" value="1"/>
</dbReference>
<dbReference type="FunFam" id="3.30.70.2820:FF:000001">
    <property type="entry name" value="DNA polymerase"/>
    <property type="match status" value="1"/>
</dbReference>
<dbReference type="InterPro" id="IPR006133">
    <property type="entry name" value="DNA-dir_DNA_pol_B_exonuc"/>
</dbReference>
<dbReference type="Proteomes" id="UP000007875">
    <property type="component" value="Unassembled WGS sequence"/>
</dbReference>
<dbReference type="Gene3D" id="3.90.1600.10">
    <property type="entry name" value="Palm domain of DNA polymerase"/>
    <property type="match status" value="1"/>
</dbReference>
<dbReference type="InterPro" id="IPR043502">
    <property type="entry name" value="DNA/RNA_pol_sf"/>
</dbReference>
<dbReference type="InterPro" id="IPR038256">
    <property type="entry name" value="Pol_alpha_znc_sf"/>
</dbReference>
<dbReference type="Ensembl" id="ENSCSAVT00000001319.1">
    <property type="protein sequence ID" value="ENSCSAVP00000001303.1"/>
    <property type="gene ID" value="ENSCSAVG00000000726.1"/>
</dbReference>
<dbReference type="GO" id="GO:1902975">
    <property type="term" value="P:mitotic DNA replication initiation"/>
    <property type="evidence" value="ECO:0007669"/>
    <property type="project" value="InterPro"/>
</dbReference>
<evidence type="ECO:0000313" key="19">
    <source>
        <dbReference type="Proteomes" id="UP000007875"/>
    </source>
</evidence>
<dbReference type="FunFam" id="1.10.132.60:FF:000004">
    <property type="entry name" value="DNA polymerase"/>
    <property type="match status" value="1"/>
</dbReference>
<dbReference type="EC" id="2.7.7.7" evidence="12"/>
<name>H2Y7K5_CIOSA</name>
<evidence type="ECO:0000256" key="6">
    <source>
        <dbReference type="ARBA" id="ARBA00022723"/>
    </source>
</evidence>
<dbReference type="CDD" id="cd05776">
    <property type="entry name" value="DNA_polB_alpha_exo"/>
    <property type="match status" value="1"/>
</dbReference>
<dbReference type="SUPFAM" id="SSF90234">
    <property type="entry name" value="Zinc finger domain of DNA polymerase-alpha"/>
    <property type="match status" value="1"/>
</dbReference>
<reference evidence="18" key="3">
    <citation type="submission" date="2025-09" db="UniProtKB">
        <authorList>
            <consortium name="Ensembl"/>
        </authorList>
    </citation>
    <scope>IDENTIFICATION</scope>
</reference>
<dbReference type="Gene3D" id="3.30.420.10">
    <property type="entry name" value="Ribonuclease H-like superfamily/Ribonuclease H"/>
    <property type="match status" value="1"/>
</dbReference>
<dbReference type="PROSITE" id="PS00116">
    <property type="entry name" value="DNA_POLYMERASE_B"/>
    <property type="match status" value="1"/>
</dbReference>
<dbReference type="Gene3D" id="2.40.50.730">
    <property type="match status" value="1"/>
</dbReference>
<dbReference type="GO" id="GO:0006272">
    <property type="term" value="P:leading strand elongation"/>
    <property type="evidence" value="ECO:0007669"/>
    <property type="project" value="TreeGrafter"/>
</dbReference>
<dbReference type="OMA" id="MTKMNVG"/>
<evidence type="ECO:0000259" key="16">
    <source>
        <dbReference type="Pfam" id="PF08996"/>
    </source>
</evidence>
<keyword evidence="11" id="KW-0539">Nucleus</keyword>
<feature type="compositionally biased region" description="Acidic residues" evidence="13">
    <location>
        <begin position="1"/>
        <end position="10"/>
    </location>
</feature>